<evidence type="ECO:0000256" key="1">
    <source>
        <dbReference type="ARBA" id="ARBA00004141"/>
    </source>
</evidence>
<organism evidence="7 8">
    <name type="scientific">Kwoniella dendrophila CBS 6074</name>
    <dbReference type="NCBI Taxonomy" id="1295534"/>
    <lineage>
        <taxon>Eukaryota</taxon>
        <taxon>Fungi</taxon>
        <taxon>Dikarya</taxon>
        <taxon>Basidiomycota</taxon>
        <taxon>Agaricomycotina</taxon>
        <taxon>Tremellomycetes</taxon>
        <taxon>Tremellales</taxon>
        <taxon>Cryptococcaceae</taxon>
        <taxon>Kwoniella</taxon>
    </lineage>
</organism>
<dbReference type="AlphaFoldDB" id="A0AAX4K5G5"/>
<evidence type="ECO:0000313" key="8">
    <source>
        <dbReference type="Proteomes" id="UP001355207"/>
    </source>
</evidence>
<dbReference type="Gene3D" id="1.20.1250.20">
    <property type="entry name" value="MFS general substrate transporter like domains"/>
    <property type="match status" value="2"/>
</dbReference>
<evidence type="ECO:0008006" key="9">
    <source>
        <dbReference type="Google" id="ProtNLM"/>
    </source>
</evidence>
<keyword evidence="3 6" id="KW-0812">Transmembrane</keyword>
<evidence type="ECO:0000256" key="3">
    <source>
        <dbReference type="ARBA" id="ARBA00022692"/>
    </source>
</evidence>
<dbReference type="SUPFAM" id="SSF103473">
    <property type="entry name" value="MFS general substrate transporter"/>
    <property type="match status" value="1"/>
</dbReference>
<dbReference type="EMBL" id="CP144106">
    <property type="protein sequence ID" value="WWC92015.1"/>
    <property type="molecule type" value="Genomic_DNA"/>
</dbReference>
<dbReference type="Pfam" id="PF07690">
    <property type="entry name" value="MFS_1"/>
    <property type="match status" value="1"/>
</dbReference>
<dbReference type="GO" id="GO:0016020">
    <property type="term" value="C:membrane"/>
    <property type="evidence" value="ECO:0007669"/>
    <property type="project" value="UniProtKB-SubCell"/>
</dbReference>
<keyword evidence="5 6" id="KW-0472">Membrane</keyword>
<dbReference type="FunFam" id="1.20.1250.20:FF:000013">
    <property type="entry name" value="MFS general substrate transporter"/>
    <property type="match status" value="1"/>
</dbReference>
<feature type="transmembrane region" description="Helical" evidence="6">
    <location>
        <begin position="149"/>
        <end position="170"/>
    </location>
</feature>
<accession>A0AAX4K5G5</accession>
<keyword evidence="4 6" id="KW-1133">Transmembrane helix</keyword>
<dbReference type="InterPro" id="IPR036259">
    <property type="entry name" value="MFS_trans_sf"/>
</dbReference>
<dbReference type="RefSeq" id="XP_066078777.1">
    <property type="nucleotide sequence ID" value="XM_066222680.1"/>
</dbReference>
<evidence type="ECO:0000256" key="6">
    <source>
        <dbReference type="SAM" id="Phobius"/>
    </source>
</evidence>
<gene>
    <name evidence="7" type="ORF">L201_006969</name>
</gene>
<evidence type="ECO:0000256" key="2">
    <source>
        <dbReference type="ARBA" id="ARBA00022448"/>
    </source>
</evidence>
<dbReference type="InterPro" id="IPR011701">
    <property type="entry name" value="MFS"/>
</dbReference>
<feature type="transmembrane region" description="Helical" evidence="6">
    <location>
        <begin position="279"/>
        <end position="303"/>
    </location>
</feature>
<sequence>MTTEMNPIELEPKGAIEMLDIVEKAPSVNDQIDEGPSYTPEESRKVRRKMDVYILPVLCFMNICAFLDKANIGNGNTAGMSKDLGITKQQYNFLLTIFYVIYTVCQPEMLLLKYIPPKFFLTTIVTLWGLTSTLQGITGSYGGMIACRVVIAALEAGGGPAIAFYFTMLYPREEFGFRWAIFQASSCIANPSLGKLILICTHAKTSITPWKLVFIVESTVSSAALIFLLLPSAPDRCAWLSPRENEIARERVARSQSKESHGGYSVAGFKAALAEPWTWWIAIIHYCGGMAFNSLSVFLTAIIKEMGYTSANAQGLSAPPYLVAYVLAVIVAYYSDKKSIRGGFIGTANLLGGIGYILVAFVEPRSVRYFACYVTVIGVYVGQPLMFSWCANNADTTSKRAASLVFFLVTGQLGSITGSNVYNDAPKYHKGNSVCAGGLFLSCILCLSGTYYLKWRNQKKDDKFGVPQLHNGVPVESTTITVVDENQENPTWRFVY</sequence>
<feature type="transmembrane region" description="Helical" evidence="6">
    <location>
        <begin position="434"/>
        <end position="453"/>
    </location>
</feature>
<keyword evidence="2" id="KW-0813">Transport</keyword>
<evidence type="ECO:0000256" key="5">
    <source>
        <dbReference type="ARBA" id="ARBA00023136"/>
    </source>
</evidence>
<evidence type="ECO:0000256" key="4">
    <source>
        <dbReference type="ARBA" id="ARBA00022989"/>
    </source>
</evidence>
<feature type="transmembrane region" description="Helical" evidence="6">
    <location>
        <begin position="315"/>
        <end position="334"/>
    </location>
</feature>
<name>A0AAX4K5G5_9TREE</name>
<feature type="transmembrane region" description="Helical" evidence="6">
    <location>
        <begin position="369"/>
        <end position="389"/>
    </location>
</feature>
<dbReference type="GO" id="GO:0022857">
    <property type="term" value="F:transmembrane transporter activity"/>
    <property type="evidence" value="ECO:0007669"/>
    <property type="project" value="InterPro"/>
</dbReference>
<feature type="transmembrane region" description="Helical" evidence="6">
    <location>
        <begin position="340"/>
        <end position="362"/>
    </location>
</feature>
<keyword evidence="8" id="KW-1185">Reference proteome</keyword>
<protein>
    <recommendedName>
        <fullName evidence="9">Major facilitator superfamily (MFS) profile domain-containing protein</fullName>
    </recommendedName>
</protein>
<dbReference type="GeneID" id="91097638"/>
<evidence type="ECO:0000313" key="7">
    <source>
        <dbReference type="EMBL" id="WWC92015.1"/>
    </source>
</evidence>
<dbReference type="Proteomes" id="UP001355207">
    <property type="component" value="Chromosome 9"/>
</dbReference>
<proteinExistence type="predicted"/>
<dbReference type="PANTHER" id="PTHR43791:SF36">
    <property type="entry name" value="TRANSPORTER, PUTATIVE (AFU_ORTHOLOGUE AFUA_6G08340)-RELATED"/>
    <property type="match status" value="1"/>
</dbReference>
<reference evidence="7 8" key="1">
    <citation type="submission" date="2024-01" db="EMBL/GenBank/DDBJ databases">
        <title>Comparative genomics of Cryptococcus and Kwoniella reveals pathogenesis evolution and contrasting modes of karyotype evolution via chromosome fusion or intercentromeric recombination.</title>
        <authorList>
            <person name="Coelho M.A."/>
            <person name="David-Palma M."/>
            <person name="Shea T."/>
            <person name="Bowers K."/>
            <person name="McGinley-Smith S."/>
            <person name="Mohammad A.W."/>
            <person name="Gnirke A."/>
            <person name="Yurkov A.M."/>
            <person name="Nowrousian M."/>
            <person name="Sun S."/>
            <person name="Cuomo C.A."/>
            <person name="Heitman J."/>
        </authorList>
    </citation>
    <scope>NUCLEOTIDE SEQUENCE [LARGE SCALE GENOMIC DNA]</scope>
    <source>
        <strain evidence="7 8">CBS 6074</strain>
    </source>
</reference>
<dbReference type="PANTHER" id="PTHR43791">
    <property type="entry name" value="PERMEASE-RELATED"/>
    <property type="match status" value="1"/>
</dbReference>
<comment type="subcellular location">
    <subcellularLocation>
        <location evidence="1">Membrane</location>
        <topology evidence="1">Multi-pass membrane protein</topology>
    </subcellularLocation>
</comment>
<feature type="transmembrane region" description="Helical" evidence="6">
    <location>
        <begin position="401"/>
        <end position="422"/>
    </location>
</feature>
<feature type="transmembrane region" description="Helical" evidence="6">
    <location>
        <begin position="119"/>
        <end position="137"/>
    </location>
</feature>
<feature type="transmembrane region" description="Helical" evidence="6">
    <location>
        <begin position="92"/>
        <end position="112"/>
    </location>
</feature>
<feature type="transmembrane region" description="Helical" evidence="6">
    <location>
        <begin position="212"/>
        <end position="230"/>
    </location>
</feature>